<dbReference type="Gene3D" id="2.60.40.1120">
    <property type="entry name" value="Carboxypeptidase-like, regulatory domain"/>
    <property type="match status" value="1"/>
</dbReference>
<dbReference type="Gene3D" id="2.40.170.20">
    <property type="entry name" value="TonB-dependent receptor, beta-barrel domain"/>
    <property type="match status" value="1"/>
</dbReference>
<reference evidence="4 5" key="1">
    <citation type="submission" date="2023-12" db="EMBL/GenBank/DDBJ databases">
        <title>Genome sequencing and assembly of bacterial species from a model synthetic community.</title>
        <authorList>
            <person name="Hogle S.L."/>
        </authorList>
    </citation>
    <scope>NUCLEOTIDE SEQUENCE [LARGE SCALE GENOMIC DNA]</scope>
    <source>
        <strain evidence="4 5">HAMBI_3031</strain>
    </source>
</reference>
<organism evidence="4 5">
    <name type="scientific">Niabella yanshanensis</name>
    <dbReference type="NCBI Taxonomy" id="577386"/>
    <lineage>
        <taxon>Bacteria</taxon>
        <taxon>Pseudomonadati</taxon>
        <taxon>Bacteroidota</taxon>
        <taxon>Chitinophagia</taxon>
        <taxon>Chitinophagales</taxon>
        <taxon>Chitinophagaceae</taxon>
        <taxon>Niabella</taxon>
    </lineage>
</organism>
<keyword evidence="2" id="KW-0472">Membrane</keyword>
<dbReference type="Pfam" id="PF13715">
    <property type="entry name" value="CarbopepD_reg_2"/>
    <property type="match status" value="1"/>
</dbReference>
<keyword evidence="5" id="KW-1185">Reference proteome</keyword>
<evidence type="ECO:0000256" key="2">
    <source>
        <dbReference type="ARBA" id="ARBA00023136"/>
    </source>
</evidence>
<comment type="subcellular location">
    <subcellularLocation>
        <location evidence="1">Cell outer membrane</location>
    </subcellularLocation>
</comment>
<proteinExistence type="predicted"/>
<dbReference type="SUPFAM" id="SSF56935">
    <property type="entry name" value="Porins"/>
    <property type="match status" value="1"/>
</dbReference>
<dbReference type="InterPro" id="IPR008969">
    <property type="entry name" value="CarboxyPept-like_regulatory"/>
</dbReference>
<keyword evidence="3" id="KW-0998">Cell outer membrane</keyword>
<dbReference type="EMBL" id="CP139960">
    <property type="protein sequence ID" value="WQD36985.1"/>
    <property type="molecule type" value="Genomic_DNA"/>
</dbReference>
<evidence type="ECO:0000313" key="5">
    <source>
        <dbReference type="Proteomes" id="UP001325680"/>
    </source>
</evidence>
<evidence type="ECO:0000256" key="3">
    <source>
        <dbReference type="ARBA" id="ARBA00023237"/>
    </source>
</evidence>
<keyword evidence="4" id="KW-0675">Receptor</keyword>
<accession>A0ABZ0W4P4</accession>
<evidence type="ECO:0000256" key="1">
    <source>
        <dbReference type="ARBA" id="ARBA00004442"/>
    </source>
</evidence>
<dbReference type="SUPFAM" id="SSF49464">
    <property type="entry name" value="Carboxypeptidase regulatory domain-like"/>
    <property type="match status" value="1"/>
</dbReference>
<name>A0ABZ0W4P4_9BACT</name>
<sequence>MYPEKLKRRTYFLLLLFVLTALVSHGQEQYQTLRGSVIDQQSRRGLAQVSVQITGTNLGATTDSLGNFLIQQVSVGRVSLEASHIGYEPSRLFNIVVESGKEAIVNIELLEKIGISEETVLVTGRREKLAARQMATVSSMEFNAEDTRRFAGSRNDVARMASNFAGVNSLNDGSNDIIIRGNSPLGLLWRLEGVDIPNPNHFGSLGATGGPVGMLNNNVIGQSAFYTGAFPAQFGNATAGAFDLSLRSGNNSKREFTGQIGFNGLELGAEGPFSKKSKASYLVYYRYSIPGLISSLGVDVGTGAAVPAYQDISFKVDLPTKKAGQFTLFGMGGTSNINFKGDLKDTANFYNDPYSNLYNGTKMGVAGMKHTYFFNNTTSYTLTVAATGTNVTTRQDSLDAERIAHKNFRQNGNEWRYLASLVVNKKFSATDRLTAGITVDQLHYSYNDSSRNADYGFIPFAVEKNQTQLLRGFAQWQHRFNPRLTLNTGVYSQYLALNSNTSVEGRLGLRYALPAAGALTLAYGKHSQMQSLMSYFHETRVGDTYIQTNRDLDFTQSHHLVAGWEKALKNNWKYKLEAYTQLLRKVPVEKRSSDWSALNIGAGYGSGLEDSLVNKGTGTNYGLELTIEKPFAEGYYALATVSVFDSKYKGSNGIAHNTVFNGNYVANALAGKEWHIAGMHTMGADLKVVTAGGRRFTAIDEAASKTAGRVIYYESRSFEEKTRAYFRLDFKLTYRMNNKGFMQEFFVDFQNVTNHKNIFNQWYDSRSGKIRTQNQLGFWPNFNYRIQF</sequence>
<gene>
    <name evidence="4" type="ORF">U0035_15030</name>
</gene>
<dbReference type="Gene3D" id="2.170.130.10">
    <property type="entry name" value="TonB-dependent receptor, plug domain"/>
    <property type="match status" value="1"/>
</dbReference>
<dbReference type="InterPro" id="IPR036942">
    <property type="entry name" value="Beta-barrel_TonB_sf"/>
</dbReference>
<dbReference type="RefSeq" id="WP_114791917.1">
    <property type="nucleotide sequence ID" value="NZ_CP139960.1"/>
</dbReference>
<dbReference type="Proteomes" id="UP001325680">
    <property type="component" value="Chromosome"/>
</dbReference>
<protein>
    <submittedName>
        <fullName evidence="4">TonB-dependent receptor</fullName>
    </submittedName>
</protein>
<dbReference type="InterPro" id="IPR037066">
    <property type="entry name" value="Plug_dom_sf"/>
</dbReference>
<evidence type="ECO:0000313" key="4">
    <source>
        <dbReference type="EMBL" id="WQD36985.1"/>
    </source>
</evidence>